<gene>
    <name evidence="2" type="ordered locus">Oweho_0654</name>
</gene>
<dbReference type="eggNOG" id="COG3678">
    <property type="taxonomic scope" value="Bacteria"/>
</dbReference>
<keyword evidence="3" id="KW-1185">Reference proteome</keyword>
<organism evidence="2 3">
    <name type="scientific">Owenweeksia hongkongensis (strain DSM 17368 / CIP 108786 / JCM 12287 / NRRL B-23963 / UST20020801)</name>
    <dbReference type="NCBI Taxonomy" id="926562"/>
    <lineage>
        <taxon>Bacteria</taxon>
        <taxon>Pseudomonadati</taxon>
        <taxon>Bacteroidota</taxon>
        <taxon>Flavobacteriia</taxon>
        <taxon>Flavobacteriales</taxon>
        <taxon>Owenweeksiaceae</taxon>
        <taxon>Owenweeksia</taxon>
    </lineage>
</organism>
<sequence>MKKLEFYKIGLITMVVLNLGLVSFLVFNNPQSHSHSHDGEDGHFRKRAIQILDLDKEQLKQFEELATLHHMKMIKMEDQQKELLRPYFNQLSTGDGVLNEDSRKKVSELDRQKLELTYNHFKEVNAILRPDQYPNFEIFLSQAIDELLMDEKSSPPPPHLRRNHK</sequence>
<evidence type="ECO:0000313" key="3">
    <source>
        <dbReference type="Proteomes" id="UP000005631"/>
    </source>
</evidence>
<dbReference type="STRING" id="926562.Oweho_0654"/>
<accession>G8R0Z7</accession>
<evidence type="ECO:0000256" key="1">
    <source>
        <dbReference type="SAM" id="Phobius"/>
    </source>
</evidence>
<keyword evidence="1" id="KW-0472">Membrane</keyword>
<dbReference type="HOGENOM" id="CLU_1609181_0_0_10"/>
<dbReference type="OrthoDB" id="1202605at2"/>
<dbReference type="EMBL" id="CP003156">
    <property type="protein sequence ID" value="AEV31668.1"/>
    <property type="molecule type" value="Genomic_DNA"/>
</dbReference>
<dbReference type="Gene3D" id="1.20.120.1490">
    <property type="match status" value="1"/>
</dbReference>
<reference evidence="2 3" key="1">
    <citation type="journal article" date="2012" name="Stand. Genomic Sci.">
        <title>Genome sequence of the orange-pigmented seawater bacterium Owenweeksia hongkongensis type strain (UST20020801(T)).</title>
        <authorList>
            <person name="Riedel T."/>
            <person name="Held B."/>
            <person name="Nolan M."/>
            <person name="Lucas S."/>
            <person name="Lapidus A."/>
            <person name="Tice H."/>
            <person name="Del Rio T.G."/>
            <person name="Cheng J.F."/>
            <person name="Han C."/>
            <person name="Tapia R."/>
            <person name="Goodwin L.A."/>
            <person name="Pitluck S."/>
            <person name="Liolios K."/>
            <person name="Mavromatis K."/>
            <person name="Pagani I."/>
            <person name="Ivanova N."/>
            <person name="Mikhailova N."/>
            <person name="Pati A."/>
            <person name="Chen A."/>
            <person name="Palaniappan K."/>
            <person name="Rohde M."/>
            <person name="Tindall B.J."/>
            <person name="Detter J.C."/>
            <person name="Goker M."/>
            <person name="Woyke T."/>
            <person name="Bristow J."/>
            <person name="Eisen J.A."/>
            <person name="Markowitz V."/>
            <person name="Hugenholtz P."/>
            <person name="Klenk H.P."/>
            <person name="Kyrpides N.C."/>
        </authorList>
    </citation>
    <scope>NUCLEOTIDE SEQUENCE</scope>
    <source>
        <strain evidence="3">DSM 17368 / JCM 12287 / NRRL B-23963</strain>
    </source>
</reference>
<dbReference type="KEGG" id="oho:Oweho_0654"/>
<keyword evidence="1" id="KW-0812">Transmembrane</keyword>
<dbReference type="Proteomes" id="UP000005631">
    <property type="component" value="Chromosome"/>
</dbReference>
<evidence type="ECO:0000313" key="2">
    <source>
        <dbReference type="EMBL" id="AEV31668.1"/>
    </source>
</evidence>
<feature type="transmembrane region" description="Helical" evidence="1">
    <location>
        <begin position="6"/>
        <end position="27"/>
    </location>
</feature>
<keyword evidence="1" id="KW-1133">Transmembrane helix</keyword>
<protein>
    <recommendedName>
        <fullName evidence="4">Periplasmic heavy metal sensor</fullName>
    </recommendedName>
</protein>
<dbReference type="RefSeq" id="WP_014201029.1">
    <property type="nucleotide sequence ID" value="NC_016599.1"/>
</dbReference>
<name>G8R0Z7_OWEHD</name>
<proteinExistence type="predicted"/>
<dbReference type="AlphaFoldDB" id="G8R0Z7"/>
<evidence type="ECO:0008006" key="4">
    <source>
        <dbReference type="Google" id="ProtNLM"/>
    </source>
</evidence>